<dbReference type="OrthoDB" id="10665473at2759"/>
<comment type="caution">
    <text evidence="1">The sequence shown here is derived from an EMBL/GenBank/DDBJ whole genome shotgun (WGS) entry which is preliminary data.</text>
</comment>
<evidence type="ECO:0000313" key="1">
    <source>
        <dbReference type="EMBL" id="KAJ4364014.1"/>
    </source>
</evidence>
<reference evidence="1" key="1">
    <citation type="submission" date="2022-10" db="EMBL/GenBank/DDBJ databases">
        <title>Tapping the CABI collections for fungal endophytes: first genome assemblies for Collariella, Neodidymelliopsis, Ascochyta clinopodiicola, Didymella pomorum, Didymosphaeria variabile, Neocosmospora piperis and Neocucurbitaria cava.</title>
        <authorList>
            <person name="Hill R."/>
        </authorList>
    </citation>
    <scope>NUCLEOTIDE SEQUENCE</scope>
    <source>
        <strain evidence="1">IMI 356814</strain>
    </source>
</reference>
<sequence>MLCIWHDTHASPPFDDFLKGDEELEQSGPVEDDITISLATPFDVGDLRITRSPLPEDETTGQPRVRLPYSPQEEIITDTKDWLESMYTRVLTGLSAEDRENLLWQPEKAKKARSGVKGKARGFLNRVEVVTEQINFWY</sequence>
<accession>A0A9W8Y1H2</accession>
<evidence type="ECO:0000313" key="2">
    <source>
        <dbReference type="Proteomes" id="UP001140560"/>
    </source>
</evidence>
<proteinExistence type="predicted"/>
<name>A0A9W8Y1H2_9PLEO</name>
<dbReference type="Proteomes" id="UP001140560">
    <property type="component" value="Unassembled WGS sequence"/>
</dbReference>
<dbReference type="EMBL" id="JAPEUY010000018">
    <property type="protein sequence ID" value="KAJ4364014.1"/>
    <property type="molecule type" value="Genomic_DNA"/>
</dbReference>
<dbReference type="AlphaFoldDB" id="A0A9W8Y1H2"/>
<organism evidence="1 2">
    <name type="scientific">Neocucurbitaria cava</name>
    <dbReference type="NCBI Taxonomy" id="798079"/>
    <lineage>
        <taxon>Eukaryota</taxon>
        <taxon>Fungi</taxon>
        <taxon>Dikarya</taxon>
        <taxon>Ascomycota</taxon>
        <taxon>Pezizomycotina</taxon>
        <taxon>Dothideomycetes</taxon>
        <taxon>Pleosporomycetidae</taxon>
        <taxon>Pleosporales</taxon>
        <taxon>Pleosporineae</taxon>
        <taxon>Cucurbitariaceae</taxon>
        <taxon>Neocucurbitaria</taxon>
    </lineage>
</organism>
<gene>
    <name evidence="1" type="ORF">N0V83_009469</name>
</gene>
<protein>
    <submittedName>
        <fullName evidence="1">Uncharacterized protein</fullName>
    </submittedName>
</protein>
<keyword evidence="2" id="KW-1185">Reference proteome</keyword>